<proteinExistence type="predicted"/>
<keyword evidence="3" id="KW-0862">Zinc</keyword>
<evidence type="ECO:0000256" key="1">
    <source>
        <dbReference type="ARBA" id="ARBA00022723"/>
    </source>
</evidence>
<feature type="domain" description="DNL-type" evidence="7">
    <location>
        <begin position="291"/>
        <end position="386"/>
    </location>
</feature>
<dbReference type="InterPro" id="IPR014044">
    <property type="entry name" value="CAP_dom"/>
</dbReference>
<feature type="region of interest" description="Disordered" evidence="5">
    <location>
        <begin position="262"/>
        <end position="290"/>
    </location>
</feature>
<evidence type="ECO:0000259" key="7">
    <source>
        <dbReference type="PROSITE" id="PS51501"/>
    </source>
</evidence>
<dbReference type="SUPFAM" id="SSF55797">
    <property type="entry name" value="PR-1-like"/>
    <property type="match status" value="1"/>
</dbReference>
<keyword evidence="1" id="KW-0479">Metal-binding</keyword>
<dbReference type="PANTHER" id="PTHR20922">
    <property type="entry name" value="DNL-TYPE ZINC FINGER PROTEIN"/>
    <property type="match status" value="1"/>
</dbReference>
<keyword evidence="6" id="KW-0732">Signal</keyword>
<dbReference type="InterPro" id="IPR007853">
    <property type="entry name" value="Znf_DNL-typ"/>
</dbReference>
<evidence type="ECO:0000256" key="6">
    <source>
        <dbReference type="SAM" id="SignalP"/>
    </source>
</evidence>
<keyword evidence="2 4" id="KW-0863">Zinc-finger</keyword>
<name>A0A9P5ED75_9HYPO</name>
<dbReference type="GO" id="GO:0030150">
    <property type="term" value="P:protein import into mitochondrial matrix"/>
    <property type="evidence" value="ECO:0007669"/>
    <property type="project" value="TreeGrafter"/>
</dbReference>
<evidence type="ECO:0000256" key="5">
    <source>
        <dbReference type="SAM" id="MobiDB-lite"/>
    </source>
</evidence>
<protein>
    <submittedName>
        <fullName evidence="8">DNL zinc finger domain containing</fullName>
    </submittedName>
</protein>
<dbReference type="GO" id="GO:0008270">
    <property type="term" value="F:zinc ion binding"/>
    <property type="evidence" value="ECO:0007669"/>
    <property type="project" value="UniProtKB-KW"/>
</dbReference>
<feature type="signal peptide" evidence="6">
    <location>
        <begin position="1"/>
        <end position="18"/>
    </location>
</feature>
<feature type="chain" id="PRO_5040344202" evidence="6">
    <location>
        <begin position="19"/>
        <end position="392"/>
    </location>
</feature>
<dbReference type="InterPro" id="IPR035940">
    <property type="entry name" value="CAP_sf"/>
</dbReference>
<dbReference type="EMBL" id="LUFC02000334">
    <property type="protein sequence ID" value="KAF4498529.1"/>
    <property type="molecule type" value="Genomic_DNA"/>
</dbReference>
<comment type="caution">
    <text evidence="8">The sequence shown here is derived from an EMBL/GenBank/DDBJ whole genome shotgun (WGS) entry which is preliminary data.</text>
</comment>
<gene>
    <name evidence="8" type="ORF">FAGAP_5290</name>
</gene>
<dbReference type="Pfam" id="PF00188">
    <property type="entry name" value="CAP"/>
    <property type="match status" value="1"/>
</dbReference>
<dbReference type="PROSITE" id="PS51501">
    <property type="entry name" value="ZF_DNL"/>
    <property type="match status" value="1"/>
</dbReference>
<evidence type="ECO:0000313" key="9">
    <source>
        <dbReference type="Proteomes" id="UP000737391"/>
    </source>
</evidence>
<evidence type="ECO:0000256" key="2">
    <source>
        <dbReference type="ARBA" id="ARBA00022771"/>
    </source>
</evidence>
<evidence type="ECO:0000256" key="3">
    <source>
        <dbReference type="ARBA" id="ARBA00022833"/>
    </source>
</evidence>
<dbReference type="OrthoDB" id="512667at2759"/>
<dbReference type="GO" id="GO:0005739">
    <property type="term" value="C:mitochondrion"/>
    <property type="evidence" value="ECO:0007669"/>
    <property type="project" value="TreeGrafter"/>
</dbReference>
<evidence type="ECO:0000256" key="4">
    <source>
        <dbReference type="PROSITE-ProRule" id="PRU00834"/>
    </source>
</evidence>
<dbReference type="GO" id="GO:0006457">
    <property type="term" value="P:protein folding"/>
    <property type="evidence" value="ECO:0007669"/>
    <property type="project" value="TreeGrafter"/>
</dbReference>
<dbReference type="PANTHER" id="PTHR20922:SF13">
    <property type="entry name" value="DNL-TYPE ZINC FINGER PROTEIN"/>
    <property type="match status" value="1"/>
</dbReference>
<dbReference type="Proteomes" id="UP000737391">
    <property type="component" value="Unassembled WGS sequence"/>
</dbReference>
<dbReference type="AlphaFoldDB" id="A0A9P5ED75"/>
<dbReference type="Gene3D" id="3.40.33.10">
    <property type="entry name" value="CAP"/>
    <property type="match status" value="1"/>
</dbReference>
<dbReference type="Pfam" id="PF05180">
    <property type="entry name" value="zf-DNL"/>
    <property type="match status" value="1"/>
</dbReference>
<reference evidence="8" key="1">
    <citation type="submission" date="2020-01" db="EMBL/GenBank/DDBJ databases">
        <title>Identification and distribution of gene clusters putatively required for synthesis of sphingolipid metabolism inhibitors in phylogenetically diverse species of the filamentous fungus Fusarium.</title>
        <authorList>
            <person name="Kim H.-S."/>
            <person name="Busman M."/>
            <person name="Brown D.W."/>
            <person name="Divon H."/>
            <person name="Uhlig S."/>
            <person name="Proctor R.H."/>
        </authorList>
    </citation>
    <scope>NUCLEOTIDE SEQUENCE</scope>
    <source>
        <strain evidence="8">NRRL 31653</strain>
    </source>
</reference>
<evidence type="ECO:0000313" key="8">
    <source>
        <dbReference type="EMBL" id="KAF4498529.1"/>
    </source>
</evidence>
<dbReference type="GO" id="GO:0051087">
    <property type="term" value="F:protein-folding chaperone binding"/>
    <property type="evidence" value="ECO:0007669"/>
    <property type="project" value="TreeGrafter"/>
</dbReference>
<accession>A0A9P5ED75</accession>
<dbReference type="GO" id="GO:0050821">
    <property type="term" value="P:protein stabilization"/>
    <property type="evidence" value="ECO:0007669"/>
    <property type="project" value="TreeGrafter"/>
</dbReference>
<dbReference type="InterPro" id="IPR024158">
    <property type="entry name" value="Mt_import_TIM15"/>
</dbReference>
<keyword evidence="9" id="KW-1185">Reference proteome</keyword>
<organism evidence="8 9">
    <name type="scientific">Fusarium agapanthi</name>
    <dbReference type="NCBI Taxonomy" id="1803897"/>
    <lineage>
        <taxon>Eukaryota</taxon>
        <taxon>Fungi</taxon>
        <taxon>Dikarya</taxon>
        <taxon>Ascomycota</taxon>
        <taxon>Pezizomycotina</taxon>
        <taxon>Sordariomycetes</taxon>
        <taxon>Hypocreomycetidae</taxon>
        <taxon>Hypocreales</taxon>
        <taxon>Nectriaceae</taxon>
        <taxon>Fusarium</taxon>
        <taxon>Fusarium fujikuroi species complex</taxon>
    </lineage>
</organism>
<sequence length="392" mass="44120">MRLTTLAALLCWTGICHGYSVIESEDIVHGLFKLNSARSGYGYCPLIWDSTLASHAQDYANQLGYGAVVPDNLQRTAIYTETSATCTGQPHRRTFESAANFWLIAKDRPNREQKDYHNYDAIMDPEANRIGCGQSYDYTNPCVFHTGLTSVEVGKKKSSLHRRKGLLGTLWKTFKAKNASFPCTSERRTKTFLPVMKTFPRPSPSESIEFRTMTSRAPSFASKVLRQLPKQPQRSSPFLRAPFIRPIAINSQSFRAAHNIPRPPIQTYAKPKPEQAQTGETPKSEGERPEIKASHYQLSFTCIPCGHRSHHNVSKQGYHYGSTLITCPECRNRHVISDHLNIFGDRKVTIEDLMREKGRLVKKGSLGEDGDIEFWPEESLPADIQAGKNESS</sequence>